<feature type="domain" description="Transposase Helix-turn-helix" evidence="4">
    <location>
        <begin position="34"/>
        <end position="83"/>
    </location>
</feature>
<reference evidence="6" key="1">
    <citation type="submission" date="2016-11" db="EMBL/GenBank/DDBJ databases">
        <authorList>
            <person name="Jaros S."/>
            <person name="Januszkiewicz K."/>
            <person name="Wedrychowicz H."/>
        </authorList>
    </citation>
    <scope>NUCLEOTIDE SEQUENCE [LARGE SCALE GENOMIC DNA]</scope>
    <source>
        <strain evidence="6">CGMCC 4.3555</strain>
    </source>
</reference>
<dbReference type="EMBL" id="FRBK01000043">
    <property type="protein sequence ID" value="SHN34243.1"/>
    <property type="molecule type" value="Genomic_DNA"/>
</dbReference>
<comment type="caution">
    <text evidence="5">The sequence shown here is derived from an EMBL/GenBank/DDBJ whole genome shotgun (WGS) entry which is preliminary data.</text>
</comment>
<feature type="domain" description="DDE Tnp4" evidence="3">
    <location>
        <begin position="103"/>
        <end position="249"/>
    </location>
</feature>
<dbReference type="RefSeq" id="WP_073450196.1">
    <property type="nucleotide sequence ID" value="NZ_FRBK01000043.1"/>
</dbReference>
<proteinExistence type="predicted"/>
<dbReference type="Pfam" id="PF13613">
    <property type="entry name" value="HTH_Tnp_4"/>
    <property type="match status" value="1"/>
</dbReference>
<dbReference type="Proteomes" id="UP000184388">
    <property type="component" value="Unassembled WGS sequence"/>
</dbReference>
<name>A0A9X8N9L2_9ACTN</name>
<dbReference type="Pfam" id="PF13359">
    <property type="entry name" value="DDE_Tnp_4"/>
    <property type="match status" value="1"/>
</dbReference>
<comment type="cofactor">
    <cofactor evidence="1">
        <name>a divalent metal cation</name>
        <dbReference type="ChEBI" id="CHEBI:60240"/>
    </cofactor>
</comment>
<dbReference type="GO" id="GO:0046872">
    <property type="term" value="F:metal ion binding"/>
    <property type="evidence" value="ECO:0007669"/>
    <property type="project" value="UniProtKB-KW"/>
</dbReference>
<keyword evidence="5" id="KW-0540">Nuclease</keyword>
<sequence length="254" mass="27425">MLVYPSATALSSSHLRFLAGQLAVRRQETGTQWRRLSAGKQALVVLAHLRCGDTYARLSSGFAIGIATACRYVHEGVDVCAALAPTLQQAIQTATGKAFVIPDGPLLPIDRVAADRPFFSGKHRRHGMNVQVITDPFGRVLWVSPALPGAVHDIKAARTHGIIDAPATADVTCWADKGYQGAGGTVHVPYRGRWKHLSHGQKAVNRAHAKIRAVGERAMATLKNSRLLRKLRCSTTHITSTVQAVLTLHLNTPT</sequence>
<dbReference type="InterPro" id="IPR027806">
    <property type="entry name" value="HARBI1_dom"/>
</dbReference>
<keyword evidence="5" id="KW-0255">Endonuclease</keyword>
<evidence type="ECO:0000256" key="2">
    <source>
        <dbReference type="ARBA" id="ARBA00022723"/>
    </source>
</evidence>
<protein>
    <submittedName>
        <fullName evidence="5">Helix-turn-helix of DDE superfamily endonuclease</fullName>
    </submittedName>
</protein>
<evidence type="ECO:0000259" key="4">
    <source>
        <dbReference type="Pfam" id="PF13613"/>
    </source>
</evidence>
<evidence type="ECO:0000256" key="1">
    <source>
        <dbReference type="ARBA" id="ARBA00001968"/>
    </source>
</evidence>
<evidence type="ECO:0000259" key="3">
    <source>
        <dbReference type="Pfam" id="PF13359"/>
    </source>
</evidence>
<evidence type="ECO:0000313" key="5">
    <source>
        <dbReference type="EMBL" id="SHN34243.1"/>
    </source>
</evidence>
<keyword evidence="5" id="KW-0378">Hydrolase</keyword>
<keyword evidence="2" id="KW-0479">Metal-binding</keyword>
<dbReference type="InterPro" id="IPR027805">
    <property type="entry name" value="Transposase_HTH_dom"/>
</dbReference>
<accession>A0A9X8N9L2</accession>
<dbReference type="GO" id="GO:0004519">
    <property type="term" value="F:endonuclease activity"/>
    <property type="evidence" value="ECO:0007669"/>
    <property type="project" value="UniProtKB-KW"/>
</dbReference>
<dbReference type="AlphaFoldDB" id="A0A9X8N9L2"/>
<evidence type="ECO:0000313" key="6">
    <source>
        <dbReference type="Proteomes" id="UP000184388"/>
    </source>
</evidence>
<organism evidence="5 6">
    <name type="scientific">Streptomyces yunnanensis</name>
    <dbReference type="NCBI Taxonomy" id="156453"/>
    <lineage>
        <taxon>Bacteria</taxon>
        <taxon>Bacillati</taxon>
        <taxon>Actinomycetota</taxon>
        <taxon>Actinomycetes</taxon>
        <taxon>Kitasatosporales</taxon>
        <taxon>Streptomycetaceae</taxon>
        <taxon>Streptomyces</taxon>
    </lineage>
</organism>
<gene>
    <name evidence="5" type="ORF">SAMN05216268_14313</name>
</gene>